<dbReference type="EMBL" id="JAKKPZ010000001">
    <property type="protein sequence ID" value="KAI1727896.1"/>
    <property type="molecule type" value="Genomic_DNA"/>
</dbReference>
<name>A0AAD4RCZ7_9BILA</name>
<dbReference type="GO" id="GO:0031072">
    <property type="term" value="F:heat shock protein binding"/>
    <property type="evidence" value="ECO:0007669"/>
    <property type="project" value="TreeGrafter"/>
</dbReference>
<evidence type="ECO:0000313" key="7">
    <source>
        <dbReference type="Proteomes" id="UP001201812"/>
    </source>
</evidence>
<protein>
    <submittedName>
        <fullName evidence="6">Protein unc-45 like protein B</fullName>
    </submittedName>
</protein>
<evidence type="ECO:0000256" key="5">
    <source>
        <dbReference type="PROSITE-ProRule" id="PRU00339"/>
    </source>
</evidence>
<dbReference type="InterPro" id="IPR011990">
    <property type="entry name" value="TPR-like_helical_dom_sf"/>
</dbReference>
<dbReference type="PANTHER" id="PTHR45984">
    <property type="entry name" value="RNA (RNA) POLYMERASE II ASSOCIATED PROTEIN HOMOLOG"/>
    <property type="match status" value="1"/>
</dbReference>
<gene>
    <name evidence="6" type="ORF">DdX_00036</name>
</gene>
<sequence>MLTNRTEANRLKEEGNRHYAQENYEKALDLYSQSLAMAQDGSVLTNRALVYLKIGMPANARLDTIEAMQIDRLNGKALYRRAMAEWNSGYHMEALETLGNAIQFYPNISDQLRALNKQIVESLMEKRSQHCANIYDILAVDPDGRFLGVTNPQKRSVSKVRAIESWTEMKKLLEGRTRHLEDVRFHHTVMTHSAVKFFHKINSGIFLGTDYMFDHVDFSILSKEQFNGLFEKSALSRPHSIRCIALDGHLFFPPPSTAPLLKAVRETPLMMYLESDDPYWFPRSKIDTNALLNYLHHYENRHAKMVVSSIYLETSVKQIIKHLFKKFTKDTIGSAYVLEVQIPYSKKLPLEVYGYNEITKERFVVNLMKSEQLQAAASCLSENLPHVNQVVIRRGV</sequence>
<dbReference type="GO" id="GO:0005739">
    <property type="term" value="C:mitochondrion"/>
    <property type="evidence" value="ECO:0007669"/>
    <property type="project" value="TreeGrafter"/>
</dbReference>
<dbReference type="AlphaFoldDB" id="A0AAD4RCZ7"/>
<dbReference type="PANTHER" id="PTHR45984:SF1">
    <property type="entry name" value="SPAG1 AXONEMAL DYNEIN ASSEMBLY FACTOR"/>
    <property type="match status" value="1"/>
</dbReference>
<keyword evidence="4 5" id="KW-0802">TPR repeat</keyword>
<keyword evidence="3" id="KW-0677">Repeat</keyword>
<dbReference type="Proteomes" id="UP001201812">
    <property type="component" value="Unassembled WGS sequence"/>
</dbReference>
<reference evidence="6" key="1">
    <citation type="submission" date="2022-01" db="EMBL/GenBank/DDBJ databases">
        <title>Genome Sequence Resource for Two Populations of Ditylenchus destructor, the Migratory Endoparasitic Phytonematode.</title>
        <authorList>
            <person name="Zhang H."/>
            <person name="Lin R."/>
            <person name="Xie B."/>
        </authorList>
    </citation>
    <scope>NUCLEOTIDE SEQUENCE</scope>
    <source>
        <strain evidence="6">BazhouSP</strain>
    </source>
</reference>
<dbReference type="InterPro" id="IPR019734">
    <property type="entry name" value="TPR_rpt"/>
</dbReference>
<feature type="repeat" description="TPR" evidence="5">
    <location>
        <begin position="8"/>
        <end position="41"/>
    </location>
</feature>
<dbReference type="SMART" id="SM00028">
    <property type="entry name" value="TPR"/>
    <property type="match status" value="3"/>
</dbReference>
<comment type="subcellular location">
    <subcellularLocation>
        <location evidence="1">Cytoplasm</location>
    </subcellularLocation>
</comment>
<dbReference type="SUPFAM" id="SSF48452">
    <property type="entry name" value="TPR-like"/>
    <property type="match status" value="1"/>
</dbReference>
<proteinExistence type="predicted"/>
<evidence type="ECO:0000256" key="1">
    <source>
        <dbReference type="ARBA" id="ARBA00004496"/>
    </source>
</evidence>
<dbReference type="GO" id="GO:0006626">
    <property type="term" value="P:protein targeting to mitochondrion"/>
    <property type="evidence" value="ECO:0007669"/>
    <property type="project" value="TreeGrafter"/>
</dbReference>
<dbReference type="GO" id="GO:0005829">
    <property type="term" value="C:cytosol"/>
    <property type="evidence" value="ECO:0007669"/>
    <property type="project" value="TreeGrafter"/>
</dbReference>
<organism evidence="6 7">
    <name type="scientific">Ditylenchus destructor</name>
    <dbReference type="NCBI Taxonomy" id="166010"/>
    <lineage>
        <taxon>Eukaryota</taxon>
        <taxon>Metazoa</taxon>
        <taxon>Ecdysozoa</taxon>
        <taxon>Nematoda</taxon>
        <taxon>Chromadorea</taxon>
        <taxon>Rhabditida</taxon>
        <taxon>Tylenchina</taxon>
        <taxon>Tylenchomorpha</taxon>
        <taxon>Sphaerularioidea</taxon>
        <taxon>Anguinidae</taxon>
        <taxon>Anguininae</taxon>
        <taxon>Ditylenchus</taxon>
    </lineage>
</organism>
<evidence type="ECO:0000256" key="2">
    <source>
        <dbReference type="ARBA" id="ARBA00022490"/>
    </source>
</evidence>
<accession>A0AAD4RCZ7</accession>
<evidence type="ECO:0000313" key="6">
    <source>
        <dbReference type="EMBL" id="KAI1727896.1"/>
    </source>
</evidence>
<comment type="caution">
    <text evidence="6">The sequence shown here is derived from an EMBL/GenBank/DDBJ whole genome shotgun (WGS) entry which is preliminary data.</text>
</comment>
<keyword evidence="7" id="KW-1185">Reference proteome</keyword>
<dbReference type="InterPro" id="IPR051982">
    <property type="entry name" value="CiliaryAsmbly_MitoImport"/>
</dbReference>
<dbReference type="PROSITE" id="PS50005">
    <property type="entry name" value="TPR"/>
    <property type="match status" value="1"/>
</dbReference>
<dbReference type="Gene3D" id="1.25.40.10">
    <property type="entry name" value="Tetratricopeptide repeat domain"/>
    <property type="match status" value="1"/>
</dbReference>
<keyword evidence="2" id="KW-0963">Cytoplasm</keyword>
<evidence type="ECO:0000256" key="4">
    <source>
        <dbReference type="ARBA" id="ARBA00022803"/>
    </source>
</evidence>
<evidence type="ECO:0000256" key="3">
    <source>
        <dbReference type="ARBA" id="ARBA00022737"/>
    </source>
</evidence>